<gene>
    <name evidence="2" type="ORF">C7389_13613</name>
</gene>
<dbReference type="Proteomes" id="UP000295129">
    <property type="component" value="Unassembled WGS sequence"/>
</dbReference>
<keyword evidence="3" id="KW-1185">Reference proteome</keyword>
<sequence length="230" mass="25020">MNFRTGLLFAFFALMLGGCATTPQSPLGLAQDSFSQRGGKVGVAMTPLPKIDTQFPGAGCLLCLAAASVANSSLTAHTQTLPSEGLPELKESLAQLIRQKGVEVFVIEDDIELNSLPDFGAKGLNLASKDFTSLRDKYRIDKLLLINVYGLGMVRTYSAYFPTSDPKAMFSALGYLVDLSSNRYEWYQPVTVLKAAEGAWDEPPKYPGLTNAYFQALESGKDDLLRPFTN</sequence>
<dbReference type="AlphaFoldDB" id="A0A4R6DH93"/>
<feature type="signal peptide" evidence="1">
    <location>
        <begin position="1"/>
        <end position="20"/>
    </location>
</feature>
<dbReference type="RefSeq" id="WP_211168544.1">
    <property type="nucleotide sequence ID" value="NZ_SNVV01000036.1"/>
</dbReference>
<proteinExistence type="predicted"/>
<keyword evidence="1" id="KW-0732">Signal</keyword>
<name>A0A4R6DH93_9RHOO</name>
<comment type="caution">
    <text evidence="2">The sequence shown here is derived from an EMBL/GenBank/DDBJ whole genome shotgun (WGS) entry which is preliminary data.</text>
</comment>
<accession>A0A4R6DH93</accession>
<organism evidence="2 3">
    <name type="scientific">Azoarcus indigens</name>
    <dbReference type="NCBI Taxonomy" id="29545"/>
    <lineage>
        <taxon>Bacteria</taxon>
        <taxon>Pseudomonadati</taxon>
        <taxon>Pseudomonadota</taxon>
        <taxon>Betaproteobacteria</taxon>
        <taxon>Rhodocyclales</taxon>
        <taxon>Zoogloeaceae</taxon>
        <taxon>Azoarcus</taxon>
    </lineage>
</organism>
<evidence type="ECO:0000256" key="1">
    <source>
        <dbReference type="SAM" id="SignalP"/>
    </source>
</evidence>
<reference evidence="2 3" key="1">
    <citation type="submission" date="2019-03" db="EMBL/GenBank/DDBJ databases">
        <title>Genomic Encyclopedia of Type Strains, Phase IV (KMG-IV): sequencing the most valuable type-strain genomes for metagenomic binning, comparative biology and taxonomic classification.</title>
        <authorList>
            <person name="Goeker M."/>
        </authorList>
    </citation>
    <scope>NUCLEOTIDE SEQUENCE [LARGE SCALE GENOMIC DNA]</scope>
    <source>
        <strain evidence="2 3">DSM 12121</strain>
    </source>
</reference>
<dbReference type="PROSITE" id="PS51257">
    <property type="entry name" value="PROKAR_LIPOPROTEIN"/>
    <property type="match status" value="1"/>
</dbReference>
<evidence type="ECO:0000313" key="2">
    <source>
        <dbReference type="EMBL" id="TDN44096.1"/>
    </source>
</evidence>
<feature type="chain" id="PRO_5020800366" evidence="1">
    <location>
        <begin position="21"/>
        <end position="230"/>
    </location>
</feature>
<evidence type="ECO:0000313" key="3">
    <source>
        <dbReference type="Proteomes" id="UP000295129"/>
    </source>
</evidence>
<dbReference type="EMBL" id="SNVV01000036">
    <property type="protein sequence ID" value="TDN44096.1"/>
    <property type="molecule type" value="Genomic_DNA"/>
</dbReference>
<protein>
    <submittedName>
        <fullName evidence="2">Uncharacterized protein</fullName>
    </submittedName>
</protein>